<gene>
    <name evidence="5" type="ORF">GTA51_13130</name>
</gene>
<comment type="caution">
    <text evidence="5">The sequence shown here is derived from an EMBL/GenBank/DDBJ whole genome shotgun (WGS) entry which is preliminary data.</text>
</comment>
<dbReference type="Gene3D" id="1.20.120.50">
    <property type="entry name" value="Hemerythrin-like"/>
    <property type="match status" value="1"/>
</dbReference>
<keyword evidence="6" id="KW-1185">Reference proteome</keyword>
<dbReference type="PANTHER" id="PTHR37164">
    <property type="entry name" value="BACTERIOHEMERYTHRIN"/>
    <property type="match status" value="1"/>
</dbReference>
<evidence type="ECO:0000256" key="2">
    <source>
        <dbReference type="ARBA" id="ARBA00022723"/>
    </source>
</evidence>
<dbReference type="NCBIfam" id="NF033749">
    <property type="entry name" value="bact_hemeryth"/>
    <property type="match status" value="1"/>
</dbReference>
<keyword evidence="3" id="KW-0408">Iron</keyword>
<evidence type="ECO:0000259" key="4">
    <source>
        <dbReference type="Pfam" id="PF01814"/>
    </source>
</evidence>
<proteinExistence type="inferred from homology"/>
<keyword evidence="2" id="KW-0479">Metal-binding</keyword>
<dbReference type="RefSeq" id="WP_160961752.1">
    <property type="nucleotide sequence ID" value="NZ_WVUD01000024.1"/>
</dbReference>
<dbReference type="AlphaFoldDB" id="A0A7C9MQ02"/>
<dbReference type="InterPro" id="IPR012827">
    <property type="entry name" value="Hemerythrin_metal-bd"/>
</dbReference>
<dbReference type="NCBIfam" id="TIGR02481">
    <property type="entry name" value="hemeryth_dom"/>
    <property type="match status" value="1"/>
</dbReference>
<feature type="domain" description="Hemerythrin-like" evidence="4">
    <location>
        <begin position="13"/>
        <end position="125"/>
    </location>
</feature>
<dbReference type="InterPro" id="IPR035938">
    <property type="entry name" value="Hemerythrin-like_sf"/>
</dbReference>
<dbReference type="InterPro" id="IPR050669">
    <property type="entry name" value="Hemerythrin"/>
</dbReference>
<dbReference type="InterPro" id="IPR012312">
    <property type="entry name" value="Hemerythrin-like"/>
</dbReference>
<comment type="similarity">
    <text evidence="1">Belongs to the hemerythrin family.</text>
</comment>
<reference evidence="5 6" key="1">
    <citation type="submission" date="2020-01" db="EMBL/GenBank/DDBJ databases">
        <title>Genome sequence of Desulfovibrio aerotolerans DSM 16695(T).</title>
        <authorList>
            <person name="Karnachuk O."/>
            <person name="Avakyan M."/>
            <person name="Mardanov A."/>
            <person name="Kadnikov V."/>
            <person name="Ravin N."/>
        </authorList>
    </citation>
    <scope>NUCLEOTIDE SEQUENCE [LARGE SCALE GENOMIC DNA]</scope>
    <source>
        <strain evidence="5 6">DSM 16695</strain>
    </source>
</reference>
<dbReference type="OrthoDB" id="9774644at2"/>
<dbReference type="GO" id="GO:0046872">
    <property type="term" value="F:metal ion binding"/>
    <property type="evidence" value="ECO:0007669"/>
    <property type="project" value="UniProtKB-KW"/>
</dbReference>
<evidence type="ECO:0000313" key="6">
    <source>
        <dbReference type="Proteomes" id="UP000482487"/>
    </source>
</evidence>
<evidence type="ECO:0000256" key="1">
    <source>
        <dbReference type="ARBA" id="ARBA00010587"/>
    </source>
</evidence>
<organism evidence="5 6">
    <name type="scientific">Solidesulfovibrio aerotolerans</name>
    <dbReference type="NCBI Taxonomy" id="295255"/>
    <lineage>
        <taxon>Bacteria</taxon>
        <taxon>Pseudomonadati</taxon>
        <taxon>Thermodesulfobacteriota</taxon>
        <taxon>Desulfovibrionia</taxon>
        <taxon>Desulfovibrionales</taxon>
        <taxon>Desulfovibrionaceae</taxon>
        <taxon>Solidesulfovibrio</taxon>
    </lineage>
</organism>
<dbReference type="Proteomes" id="UP000482487">
    <property type="component" value="Unassembled WGS sequence"/>
</dbReference>
<dbReference type="CDD" id="cd12107">
    <property type="entry name" value="Hemerythrin"/>
    <property type="match status" value="1"/>
</dbReference>
<sequence length="154" mass="17910">MAKIEWTPALSIGVEIIDEEHKKLIAICNKLAYSVKGERNNKAITEGFKELRAYTVYHFSNEEKHQQAISYPAANAHAQEHARLRKRVKDYQQLLYREGYISEDSVIEFLKDWLINHVLHEDMKIGQFFRSKTLETTQNAVMEENENADPNNSS</sequence>
<protein>
    <submittedName>
        <fullName evidence="5">Bacteriohemerythrin</fullName>
    </submittedName>
</protein>
<name>A0A7C9MQ02_9BACT</name>
<dbReference type="Pfam" id="PF01814">
    <property type="entry name" value="Hemerythrin"/>
    <property type="match status" value="1"/>
</dbReference>
<accession>A0A7C9MQ02</accession>
<evidence type="ECO:0000256" key="3">
    <source>
        <dbReference type="ARBA" id="ARBA00023004"/>
    </source>
</evidence>
<dbReference type="PANTHER" id="PTHR37164:SF1">
    <property type="entry name" value="BACTERIOHEMERYTHRIN"/>
    <property type="match status" value="1"/>
</dbReference>
<dbReference type="SUPFAM" id="SSF47188">
    <property type="entry name" value="Hemerythrin-like"/>
    <property type="match status" value="1"/>
</dbReference>
<evidence type="ECO:0000313" key="5">
    <source>
        <dbReference type="EMBL" id="MYL84072.1"/>
    </source>
</evidence>
<dbReference type="EMBL" id="WVUD01000024">
    <property type="protein sequence ID" value="MYL84072.1"/>
    <property type="molecule type" value="Genomic_DNA"/>
</dbReference>